<sequence length="300" mass="33068">MAVIDSVEVTISSDRTTLCEYAIPANHDSGVIHDDYSPATKVAVRYIEAVPGANFEINYSVMEDQEFGKGRLLKRSWRYVGGTAIYLGCTAIEQVDHAKQYRLLMFAADETPNATVDDIKARYGKIGSIRVEFSRKKRLGVTHKFEPVSLNEEPIPEDAIKGLALDLGVGLQNARPMQNQIKVNRGEIVDDGPLAIFIFLYRSRNALQSLGVLPSNAPAHIVGGERPCYTESCGNVGADTLAAELEAMRANVKKEKAESDTDMPRLDSIKREATDEDDNLAVLPVPWICKKVKVLDLTDD</sequence>
<gene>
    <name evidence="2" type="ORF">G647_06756</name>
</gene>
<accession>V9D729</accession>
<dbReference type="EMBL" id="KB822706">
    <property type="protein sequence ID" value="ETI22680.1"/>
    <property type="molecule type" value="Genomic_DNA"/>
</dbReference>
<evidence type="ECO:0000313" key="2">
    <source>
        <dbReference type="EMBL" id="ETI22680.1"/>
    </source>
</evidence>
<organism evidence="2 3">
    <name type="scientific">Cladophialophora carrionii CBS 160.54</name>
    <dbReference type="NCBI Taxonomy" id="1279043"/>
    <lineage>
        <taxon>Eukaryota</taxon>
        <taxon>Fungi</taxon>
        <taxon>Dikarya</taxon>
        <taxon>Ascomycota</taxon>
        <taxon>Pezizomycotina</taxon>
        <taxon>Eurotiomycetes</taxon>
        <taxon>Chaetothyriomycetidae</taxon>
        <taxon>Chaetothyriales</taxon>
        <taxon>Herpotrichiellaceae</taxon>
        <taxon>Cladophialophora</taxon>
    </lineage>
</organism>
<dbReference type="Proteomes" id="UP000030678">
    <property type="component" value="Unassembled WGS sequence"/>
</dbReference>
<protein>
    <recommendedName>
        <fullName evidence="1">DUF7918 domain-containing protein</fullName>
    </recommendedName>
</protein>
<dbReference type="InterPro" id="IPR057678">
    <property type="entry name" value="DUF7918"/>
</dbReference>
<dbReference type="PANTHER" id="PTHR36223:SF1">
    <property type="entry name" value="TRANSCRIPTION ELONGATION FACTOR EAF N-TERMINAL DOMAIN-CONTAINING PROTEIN"/>
    <property type="match status" value="1"/>
</dbReference>
<name>V9D729_9EURO</name>
<proteinExistence type="predicted"/>
<feature type="domain" description="DUF7918" evidence="1">
    <location>
        <begin position="7"/>
        <end position="214"/>
    </location>
</feature>
<dbReference type="AlphaFoldDB" id="V9D729"/>
<dbReference type="RefSeq" id="XP_008729297.1">
    <property type="nucleotide sequence ID" value="XM_008731075.1"/>
</dbReference>
<evidence type="ECO:0000259" key="1">
    <source>
        <dbReference type="Pfam" id="PF25534"/>
    </source>
</evidence>
<dbReference type="VEuPathDB" id="FungiDB:G647_06756"/>
<dbReference type="Pfam" id="PF25534">
    <property type="entry name" value="DUF7918"/>
    <property type="match status" value="1"/>
</dbReference>
<dbReference type="PANTHER" id="PTHR36223">
    <property type="entry name" value="BETA-LACTAMASE-TYPE TRANSPEPTIDASE FOLD DOMAIN CONTAINING PROTEIN"/>
    <property type="match status" value="1"/>
</dbReference>
<evidence type="ECO:0000313" key="3">
    <source>
        <dbReference type="Proteomes" id="UP000030678"/>
    </source>
</evidence>
<dbReference type="OrthoDB" id="3364132at2759"/>
<dbReference type="GeneID" id="19985249"/>
<reference evidence="2 3" key="1">
    <citation type="submission" date="2013-03" db="EMBL/GenBank/DDBJ databases">
        <title>The Genome Sequence of Cladophialophora carrionii CBS 160.54.</title>
        <authorList>
            <consortium name="The Broad Institute Genomics Platform"/>
            <person name="Cuomo C."/>
            <person name="de Hoog S."/>
            <person name="Gorbushina A."/>
            <person name="Walker B."/>
            <person name="Young S.K."/>
            <person name="Zeng Q."/>
            <person name="Gargeya S."/>
            <person name="Fitzgerald M."/>
            <person name="Haas B."/>
            <person name="Abouelleil A."/>
            <person name="Allen A.W."/>
            <person name="Alvarado L."/>
            <person name="Arachchi H.M."/>
            <person name="Berlin A.M."/>
            <person name="Chapman S.B."/>
            <person name="Gainer-Dewar J."/>
            <person name="Goldberg J."/>
            <person name="Griggs A."/>
            <person name="Gujja S."/>
            <person name="Hansen M."/>
            <person name="Howarth C."/>
            <person name="Imamovic A."/>
            <person name="Ireland A."/>
            <person name="Larimer J."/>
            <person name="McCowan C."/>
            <person name="Murphy C."/>
            <person name="Pearson M."/>
            <person name="Poon T.W."/>
            <person name="Priest M."/>
            <person name="Roberts A."/>
            <person name="Saif S."/>
            <person name="Shea T."/>
            <person name="Sisk P."/>
            <person name="Sykes S."/>
            <person name="Wortman J."/>
            <person name="Nusbaum C."/>
            <person name="Birren B."/>
        </authorList>
    </citation>
    <scope>NUCLEOTIDE SEQUENCE [LARGE SCALE GENOMIC DNA]</scope>
    <source>
        <strain evidence="2 3">CBS 160.54</strain>
    </source>
</reference>
<dbReference type="HOGENOM" id="CLU_070614_1_0_1"/>